<evidence type="ECO:0000259" key="4">
    <source>
        <dbReference type="PROSITE" id="PS50206"/>
    </source>
</evidence>
<dbReference type="InterPro" id="IPR036388">
    <property type="entry name" value="WH-like_DNA-bd_sf"/>
</dbReference>
<dbReference type="InterPro" id="IPR036873">
    <property type="entry name" value="Rhodanese-like_dom_sf"/>
</dbReference>
<keyword evidence="1" id="KW-0805">Transcription regulation</keyword>
<dbReference type="Gene3D" id="3.40.250.10">
    <property type="entry name" value="Rhodanese-like domain"/>
    <property type="match status" value="1"/>
</dbReference>
<dbReference type="CDD" id="cd00158">
    <property type="entry name" value="RHOD"/>
    <property type="match status" value="1"/>
</dbReference>
<dbReference type="NCBIfam" id="NF033788">
    <property type="entry name" value="HTH_metalloreg"/>
    <property type="match status" value="1"/>
</dbReference>
<proteinExistence type="predicted"/>
<dbReference type="AlphaFoldDB" id="W9GTC6"/>
<evidence type="ECO:0000256" key="2">
    <source>
        <dbReference type="ARBA" id="ARBA00023125"/>
    </source>
</evidence>
<dbReference type="SMART" id="SM00450">
    <property type="entry name" value="RHOD"/>
    <property type="match status" value="1"/>
</dbReference>
<dbReference type="SUPFAM" id="SSF46785">
    <property type="entry name" value="Winged helix' DNA-binding domain"/>
    <property type="match status" value="1"/>
</dbReference>
<reference evidence="7" key="1">
    <citation type="submission" date="2013-08" db="EMBL/GenBank/DDBJ databases">
        <title>Intrasporangium oryzae NRRL B-24470.</title>
        <authorList>
            <person name="Liu H."/>
            <person name="Wang G."/>
        </authorList>
    </citation>
    <scope>NUCLEOTIDE SEQUENCE [LARGE SCALE GENOMIC DNA]</scope>
    <source>
        <strain evidence="7">Q5-1</strain>
    </source>
</reference>
<dbReference type="PANTHER" id="PTHR43132">
    <property type="entry name" value="ARSENICAL RESISTANCE OPERON REPRESSOR ARSR-RELATED"/>
    <property type="match status" value="1"/>
</dbReference>
<dbReference type="Pfam" id="PF01022">
    <property type="entry name" value="HTH_5"/>
    <property type="match status" value="1"/>
</dbReference>
<dbReference type="CDD" id="cd00090">
    <property type="entry name" value="HTH_ARSR"/>
    <property type="match status" value="1"/>
</dbReference>
<protein>
    <submittedName>
        <fullName evidence="6">ArsR family transcriptional regulator</fullName>
    </submittedName>
</protein>
<dbReference type="OrthoDB" id="9802028at2"/>
<dbReference type="EMBL" id="AWQS01000020">
    <property type="protein sequence ID" value="EWT07134.1"/>
    <property type="molecule type" value="Genomic_DNA"/>
</dbReference>
<dbReference type="InterPro" id="IPR051011">
    <property type="entry name" value="Metal_resp_trans_reg"/>
</dbReference>
<dbReference type="PANTHER" id="PTHR43132:SF8">
    <property type="entry name" value="HTH-TYPE TRANSCRIPTIONAL REGULATOR KMTR"/>
    <property type="match status" value="1"/>
</dbReference>
<evidence type="ECO:0000313" key="7">
    <source>
        <dbReference type="Proteomes" id="UP000019494"/>
    </source>
</evidence>
<dbReference type="PROSITE" id="PS50987">
    <property type="entry name" value="HTH_ARSR_2"/>
    <property type="match status" value="1"/>
</dbReference>
<keyword evidence="7" id="KW-1185">Reference proteome</keyword>
<name>W9GTC6_9MICO</name>
<dbReference type="Proteomes" id="UP000019494">
    <property type="component" value="Unassembled WGS sequence"/>
</dbReference>
<sequence>MDAWNSESGGKESVFDSFAAVVKALGNGRRLELMELMAQGEHSVETLARMAGMGLTSTSAHLQTLKRAGLVRARRERTSVLYQLAGDDVAELYTAAKRVALTRYPQLRQALDDYMGYSEAQAPGIDPSAVTSAMVVIDVRPRQEYEAAHFPAAISMPQDELEERYRELPDGAEVVVYCRGELCRMAREAAAWLRERGVDARAMDEGVVEWRATKGVTLSIA</sequence>
<dbReference type="GO" id="GO:0003677">
    <property type="term" value="F:DNA binding"/>
    <property type="evidence" value="ECO:0007669"/>
    <property type="project" value="UniProtKB-KW"/>
</dbReference>
<dbReference type="GO" id="GO:0003700">
    <property type="term" value="F:DNA-binding transcription factor activity"/>
    <property type="evidence" value="ECO:0007669"/>
    <property type="project" value="InterPro"/>
</dbReference>
<dbReference type="InterPro" id="IPR011991">
    <property type="entry name" value="ArsR-like_HTH"/>
</dbReference>
<organism evidence="6 7">
    <name type="scientific">Intrasporangium chromatireducens Q5-1</name>
    <dbReference type="NCBI Taxonomy" id="584657"/>
    <lineage>
        <taxon>Bacteria</taxon>
        <taxon>Bacillati</taxon>
        <taxon>Actinomycetota</taxon>
        <taxon>Actinomycetes</taxon>
        <taxon>Micrococcales</taxon>
        <taxon>Intrasporangiaceae</taxon>
        <taxon>Intrasporangium</taxon>
    </lineage>
</organism>
<comment type="caution">
    <text evidence="6">The sequence shown here is derived from an EMBL/GenBank/DDBJ whole genome shotgun (WGS) entry which is preliminary data.</text>
</comment>
<accession>W9GTC6</accession>
<evidence type="ECO:0000259" key="5">
    <source>
        <dbReference type="PROSITE" id="PS50987"/>
    </source>
</evidence>
<feature type="domain" description="HTH arsR-type" evidence="5">
    <location>
        <begin position="10"/>
        <end position="104"/>
    </location>
</feature>
<dbReference type="Pfam" id="PF00581">
    <property type="entry name" value="Rhodanese"/>
    <property type="match status" value="1"/>
</dbReference>
<dbReference type="InterPro" id="IPR001845">
    <property type="entry name" value="HTH_ArsR_DNA-bd_dom"/>
</dbReference>
<feature type="domain" description="Rhodanese" evidence="4">
    <location>
        <begin position="135"/>
        <end position="219"/>
    </location>
</feature>
<evidence type="ECO:0000256" key="3">
    <source>
        <dbReference type="ARBA" id="ARBA00023163"/>
    </source>
</evidence>
<dbReference type="SMART" id="SM00418">
    <property type="entry name" value="HTH_ARSR"/>
    <property type="match status" value="1"/>
</dbReference>
<dbReference type="PROSITE" id="PS50206">
    <property type="entry name" value="RHODANESE_3"/>
    <property type="match status" value="1"/>
</dbReference>
<dbReference type="Gene3D" id="1.10.10.10">
    <property type="entry name" value="Winged helix-like DNA-binding domain superfamily/Winged helix DNA-binding domain"/>
    <property type="match status" value="1"/>
</dbReference>
<keyword evidence="2" id="KW-0238">DNA-binding</keyword>
<evidence type="ECO:0000256" key="1">
    <source>
        <dbReference type="ARBA" id="ARBA00023015"/>
    </source>
</evidence>
<keyword evidence="3" id="KW-0804">Transcription</keyword>
<gene>
    <name evidence="6" type="ORF">N864_10905</name>
</gene>
<dbReference type="SUPFAM" id="SSF52821">
    <property type="entry name" value="Rhodanese/Cell cycle control phosphatase"/>
    <property type="match status" value="1"/>
</dbReference>
<dbReference type="PRINTS" id="PR00778">
    <property type="entry name" value="HTHARSR"/>
</dbReference>
<dbReference type="InterPro" id="IPR036390">
    <property type="entry name" value="WH_DNA-bd_sf"/>
</dbReference>
<evidence type="ECO:0000313" key="6">
    <source>
        <dbReference type="EMBL" id="EWT07134.1"/>
    </source>
</evidence>
<dbReference type="InterPro" id="IPR001763">
    <property type="entry name" value="Rhodanese-like_dom"/>
</dbReference>